<proteinExistence type="predicted"/>
<name>A0AAV4U8G4_9ARAC</name>
<keyword evidence="3" id="KW-1185">Reference proteome</keyword>
<gene>
    <name evidence="2" type="primary">AVEN_118642_1</name>
    <name evidence="2" type="ORF">CDAR_67461</name>
</gene>
<sequence>MKFEIILVVLGFLITCFKSSDGQGATQQNPTKCDESIAENLCSKHKDKIKECAELMPEDEQQFVIECSKDMEISSSEDWMEIVDGICSQDNPAQTSFDMVSCWDEKRNSTLDQKCKRGVFMEAMKDMDCPCKTEKHVSCGTPGSEKAHAMAG</sequence>
<accession>A0AAV4U8G4</accession>
<reference evidence="2 3" key="1">
    <citation type="submission" date="2021-06" db="EMBL/GenBank/DDBJ databases">
        <title>Caerostris darwini draft genome.</title>
        <authorList>
            <person name="Kono N."/>
            <person name="Arakawa K."/>
        </authorList>
    </citation>
    <scope>NUCLEOTIDE SEQUENCE [LARGE SCALE GENOMIC DNA]</scope>
</reference>
<organism evidence="2 3">
    <name type="scientific">Caerostris darwini</name>
    <dbReference type="NCBI Taxonomy" id="1538125"/>
    <lineage>
        <taxon>Eukaryota</taxon>
        <taxon>Metazoa</taxon>
        <taxon>Ecdysozoa</taxon>
        <taxon>Arthropoda</taxon>
        <taxon>Chelicerata</taxon>
        <taxon>Arachnida</taxon>
        <taxon>Araneae</taxon>
        <taxon>Araneomorphae</taxon>
        <taxon>Entelegynae</taxon>
        <taxon>Araneoidea</taxon>
        <taxon>Araneidae</taxon>
        <taxon>Caerostris</taxon>
    </lineage>
</organism>
<dbReference type="EMBL" id="BPLQ01010857">
    <property type="protein sequence ID" value="GIY54032.1"/>
    <property type="molecule type" value="Genomic_DNA"/>
</dbReference>
<evidence type="ECO:0000313" key="2">
    <source>
        <dbReference type="EMBL" id="GIY54032.1"/>
    </source>
</evidence>
<evidence type="ECO:0000313" key="3">
    <source>
        <dbReference type="Proteomes" id="UP001054837"/>
    </source>
</evidence>
<dbReference type="Proteomes" id="UP001054837">
    <property type="component" value="Unassembled WGS sequence"/>
</dbReference>
<feature type="chain" id="PRO_5043439233" evidence="1">
    <location>
        <begin position="23"/>
        <end position="152"/>
    </location>
</feature>
<evidence type="ECO:0000256" key="1">
    <source>
        <dbReference type="SAM" id="SignalP"/>
    </source>
</evidence>
<feature type="signal peptide" evidence="1">
    <location>
        <begin position="1"/>
        <end position="22"/>
    </location>
</feature>
<keyword evidence="1" id="KW-0732">Signal</keyword>
<protein>
    <submittedName>
        <fullName evidence="2">Uncharacterized protein</fullName>
    </submittedName>
</protein>
<comment type="caution">
    <text evidence="2">The sequence shown here is derived from an EMBL/GenBank/DDBJ whole genome shotgun (WGS) entry which is preliminary data.</text>
</comment>
<dbReference type="AlphaFoldDB" id="A0AAV4U8G4"/>